<dbReference type="GO" id="GO:0070181">
    <property type="term" value="F:small ribosomal subunit rRNA binding"/>
    <property type="evidence" value="ECO:0007669"/>
    <property type="project" value="TreeGrafter"/>
</dbReference>
<dbReference type="InterPro" id="IPR035980">
    <property type="entry name" value="Ribosomal_bS6_sf"/>
</dbReference>
<evidence type="ECO:0000313" key="5">
    <source>
        <dbReference type="EMBL" id="BBO24951.1"/>
    </source>
</evidence>
<dbReference type="CDD" id="cd00473">
    <property type="entry name" value="bS6"/>
    <property type="match status" value="1"/>
</dbReference>
<dbReference type="Gene3D" id="3.30.70.60">
    <property type="match status" value="1"/>
</dbReference>
<evidence type="ECO:0000256" key="4">
    <source>
        <dbReference type="HAMAP-Rule" id="MF_00360"/>
    </source>
</evidence>
<dbReference type="PANTHER" id="PTHR21011">
    <property type="entry name" value="MITOCHONDRIAL 28S RIBOSOMAL PROTEIN S6"/>
    <property type="match status" value="1"/>
</dbReference>
<evidence type="ECO:0000313" key="6">
    <source>
        <dbReference type="Proteomes" id="UP000662873"/>
    </source>
</evidence>
<accession>A0A809SBG5</accession>
<comment type="similarity">
    <text evidence="1 4">Belongs to the bacterial ribosomal protein bS6 family.</text>
</comment>
<keyword evidence="4" id="KW-0699">rRNA-binding</keyword>
<dbReference type="InterPro" id="IPR000529">
    <property type="entry name" value="Ribosomal_bS6"/>
</dbReference>
<keyword evidence="4" id="KW-0687">Ribonucleoprotein</keyword>
<dbReference type="GO" id="GO:0003735">
    <property type="term" value="F:structural constituent of ribosome"/>
    <property type="evidence" value="ECO:0007669"/>
    <property type="project" value="InterPro"/>
</dbReference>
<dbReference type="Pfam" id="PF01250">
    <property type="entry name" value="Ribosomal_S6"/>
    <property type="match status" value="1"/>
</dbReference>
<comment type="function">
    <text evidence="2 4">Binds together with bS18 to 16S ribosomal RNA.</text>
</comment>
<evidence type="ECO:0000256" key="2">
    <source>
        <dbReference type="ARBA" id="ARBA00035104"/>
    </source>
</evidence>
<gene>
    <name evidence="4" type="primary">rpsF</name>
    <name evidence="5" type="ORF">NPRO_25460</name>
</gene>
<dbReference type="GO" id="GO:0005840">
    <property type="term" value="C:ribosome"/>
    <property type="evidence" value="ECO:0007669"/>
    <property type="project" value="UniProtKB-KW"/>
</dbReference>
<protein>
    <recommendedName>
        <fullName evidence="3 4">Small ribosomal subunit protein bS6</fullName>
    </recommendedName>
</protein>
<proteinExistence type="inferred from homology"/>
<dbReference type="NCBIfam" id="TIGR00166">
    <property type="entry name" value="S6"/>
    <property type="match status" value="1"/>
</dbReference>
<dbReference type="GO" id="GO:1990904">
    <property type="term" value="C:ribonucleoprotein complex"/>
    <property type="evidence" value="ECO:0007669"/>
    <property type="project" value="UniProtKB-KW"/>
</dbReference>
<dbReference type="KEGG" id="npy:NPRO_25460"/>
<sequence length="97" mass="11282">MNQRQYEAMFIAKPELSDADVNKLGDKFKSIIEGKGGTITEGKIWDKRRLAYEIQGYREGTYYLLQFECGPDVPHEVNRLMSINDDVIRHRLFQVGE</sequence>
<reference evidence="5" key="1">
    <citation type="journal article" name="DNA Res.">
        <title>The physiological potential of anammox bacteria as revealed by their core genome structure.</title>
        <authorList>
            <person name="Okubo T."/>
            <person name="Toyoda A."/>
            <person name="Fukuhara K."/>
            <person name="Uchiyama I."/>
            <person name="Harigaya Y."/>
            <person name="Kuroiwa M."/>
            <person name="Suzuki T."/>
            <person name="Murakami Y."/>
            <person name="Suwa Y."/>
            <person name="Takami H."/>
        </authorList>
    </citation>
    <scope>NUCLEOTIDE SEQUENCE</scope>
    <source>
        <strain evidence="5">317325-2</strain>
    </source>
</reference>
<dbReference type="EMBL" id="AP021858">
    <property type="protein sequence ID" value="BBO24951.1"/>
    <property type="molecule type" value="Genomic_DNA"/>
</dbReference>
<dbReference type="GO" id="GO:0005737">
    <property type="term" value="C:cytoplasm"/>
    <property type="evidence" value="ECO:0007669"/>
    <property type="project" value="UniProtKB-ARBA"/>
</dbReference>
<dbReference type="InterPro" id="IPR020814">
    <property type="entry name" value="Ribosomal_S6_plastid/chlpt"/>
</dbReference>
<dbReference type="AlphaFoldDB" id="A0A809SBG5"/>
<dbReference type="GO" id="GO:0006412">
    <property type="term" value="P:translation"/>
    <property type="evidence" value="ECO:0007669"/>
    <property type="project" value="UniProtKB-UniRule"/>
</dbReference>
<organism evidence="5 6">
    <name type="scientific">Candidatus Nitrosymbiomonas proteolyticus</name>
    <dbReference type="NCBI Taxonomy" id="2608984"/>
    <lineage>
        <taxon>Bacteria</taxon>
        <taxon>Bacillati</taxon>
        <taxon>Armatimonadota</taxon>
        <taxon>Armatimonadota incertae sedis</taxon>
        <taxon>Candidatus Nitrosymbiomonas</taxon>
    </lineage>
</organism>
<dbReference type="SUPFAM" id="SSF54995">
    <property type="entry name" value="Ribosomal protein S6"/>
    <property type="match status" value="1"/>
</dbReference>
<evidence type="ECO:0000256" key="3">
    <source>
        <dbReference type="ARBA" id="ARBA00035294"/>
    </source>
</evidence>
<evidence type="ECO:0000256" key="1">
    <source>
        <dbReference type="ARBA" id="ARBA00009512"/>
    </source>
</evidence>
<dbReference type="Proteomes" id="UP000662873">
    <property type="component" value="Chromosome"/>
</dbReference>
<name>A0A809SBG5_9BACT</name>
<keyword evidence="4" id="KW-0694">RNA-binding</keyword>
<dbReference type="InterPro" id="IPR014717">
    <property type="entry name" value="Transl_elong_EF1B/ribsomal_bS6"/>
</dbReference>
<keyword evidence="4 5" id="KW-0689">Ribosomal protein</keyword>
<dbReference type="PANTHER" id="PTHR21011:SF1">
    <property type="entry name" value="SMALL RIBOSOMAL SUBUNIT PROTEIN BS6M"/>
    <property type="match status" value="1"/>
</dbReference>
<dbReference type="HAMAP" id="MF_00360">
    <property type="entry name" value="Ribosomal_bS6"/>
    <property type="match status" value="1"/>
</dbReference>